<reference evidence="1 2" key="1">
    <citation type="submission" date="2019-03" db="EMBL/GenBank/DDBJ databases">
        <title>Sequencing 23 genomes of Wallemia ichthyophaga.</title>
        <authorList>
            <person name="Gostincar C."/>
        </authorList>
    </citation>
    <scope>NUCLEOTIDE SEQUENCE [LARGE SCALE GENOMIC DNA]</scope>
    <source>
        <strain evidence="1 2">EXF-5753</strain>
    </source>
</reference>
<dbReference type="EMBL" id="SPNW01000002">
    <property type="protein sequence ID" value="TIA93322.1"/>
    <property type="molecule type" value="Genomic_DNA"/>
</dbReference>
<protein>
    <submittedName>
        <fullName evidence="1">Uncharacterized protein</fullName>
    </submittedName>
</protein>
<name>A0A4T0FWN8_9BASI</name>
<organism evidence="1 2">
    <name type="scientific">Wallemia hederae</name>
    <dbReference type="NCBI Taxonomy" id="1540922"/>
    <lineage>
        <taxon>Eukaryota</taxon>
        <taxon>Fungi</taxon>
        <taxon>Dikarya</taxon>
        <taxon>Basidiomycota</taxon>
        <taxon>Wallemiomycotina</taxon>
        <taxon>Wallemiomycetes</taxon>
        <taxon>Wallemiales</taxon>
        <taxon>Wallemiaceae</taxon>
        <taxon>Wallemia</taxon>
    </lineage>
</organism>
<dbReference type="Proteomes" id="UP000310189">
    <property type="component" value="Unassembled WGS sequence"/>
</dbReference>
<dbReference type="OrthoDB" id="185373at2759"/>
<sequence>MLQSARYALRARGGRVRWYSGDGPSREAVDVYKAHWPRDLVQYTRSAYDNASEALKFHNDLVQKWGELPHHTRISTGLQNVRYISYNDINREGVWMQAVELLLSQPNMTIKEYQKLIRFLHKASNLDDGVRQTLLLKIIDRMIQEKVQFTPSIVAVIWSKKMHWRDTSFTLRLWQRMYDAGIAPGFDMLYHALKVAAKRGNVVEAQVYLEHIGRLPGVSRYEWRCAQSTFVSALEGDILAAEVYYNSLDSYSQSGKARLSILSILAKSPHLPPSRLVDMVDSLPQESNKCIAYISVMRGLAIRKLYHDVISVYGLLLSRTDDTSRSKQVNGILKPVIASYAQLGLYDEAIQLLDEHSGRFGIGVVHPLLNSLAFRRERYGVWWVWNALVNSRWKVLPNSATLEITLKASFNQYTTFRQRGGIHPSQHFTVEAYHINSFRYHVKELSRGFRAELRDMTLGSSRHGDLEHSEMFWRRIEGVFRGILLGQHEHLHSIEAPVSLSYTTGNWDNLLTKTAPQLSMPSVSITKEHFDAYIKMLFERRSSGGSYENTNLILQAMAWMRELQMQPSRTTLLRSIIALNESISPMFMPDMKRLIASAASASRKQSTDQHTQLFALDSFNKSHHVEAYYKWVNQWLEMPHEMDIFIFWIAEMKRIMLQ</sequence>
<proteinExistence type="predicted"/>
<evidence type="ECO:0000313" key="1">
    <source>
        <dbReference type="EMBL" id="TIA93322.1"/>
    </source>
</evidence>
<evidence type="ECO:0000313" key="2">
    <source>
        <dbReference type="Proteomes" id="UP000310189"/>
    </source>
</evidence>
<gene>
    <name evidence="1" type="ORF">E3P99_00192</name>
</gene>
<dbReference type="AlphaFoldDB" id="A0A4T0FWN8"/>
<keyword evidence="2" id="KW-1185">Reference proteome</keyword>
<accession>A0A4T0FWN8</accession>
<comment type="caution">
    <text evidence="1">The sequence shown here is derived from an EMBL/GenBank/DDBJ whole genome shotgun (WGS) entry which is preliminary data.</text>
</comment>